<comment type="caution">
    <text evidence="14">The sequence shown here is derived from an EMBL/GenBank/DDBJ whole genome shotgun (WGS) entry which is preliminary data.</text>
</comment>
<gene>
    <name evidence="14" type="ORF">EB796_001778</name>
</gene>
<sequence>MGLLALLKKLKSTPDKELRILLLGLDNAGKTTLLKSLASEDVSHITPTQGFNIKSVNSSGFKLNVWDIGGQRKIRPYWRNYFERTDVLIYVIDSSDRKRFDETGLELSELLEEDKLGGVPIMVFANKQDLFNAAPATEIAESLELTNIRDRPWHIQACSAMTGEGVEAVCIICSKVFPGQYAKLVERNGEHQQAGSNIHITM</sequence>
<dbReference type="InterPro" id="IPR005225">
    <property type="entry name" value="Small_GTP-bd"/>
</dbReference>
<name>A0A7J7KP26_BUGNE</name>
<evidence type="ECO:0000313" key="15">
    <source>
        <dbReference type="Proteomes" id="UP000593567"/>
    </source>
</evidence>
<dbReference type="SUPFAM" id="SSF52540">
    <property type="entry name" value="P-loop containing nucleoside triphosphate hydrolases"/>
    <property type="match status" value="1"/>
</dbReference>
<protein>
    <recommendedName>
        <fullName evidence="10">ADP-ribosylation factor-like protein 3</fullName>
    </recommendedName>
</protein>
<evidence type="ECO:0000256" key="12">
    <source>
        <dbReference type="PIRSR" id="PIRSR606689-2"/>
    </source>
</evidence>
<keyword evidence="12" id="KW-0479">Metal-binding</keyword>
<keyword evidence="7" id="KW-0333">Golgi apparatus</keyword>
<keyword evidence="3" id="KW-0813">Transport</keyword>
<dbReference type="Proteomes" id="UP000593567">
    <property type="component" value="Unassembled WGS sequence"/>
</dbReference>
<dbReference type="GO" id="GO:0046872">
    <property type="term" value="F:metal ion binding"/>
    <property type="evidence" value="ECO:0007669"/>
    <property type="project" value="UniProtKB-KW"/>
</dbReference>
<dbReference type="InterPro" id="IPR006689">
    <property type="entry name" value="Small_GTPase_ARF/SAR"/>
</dbReference>
<evidence type="ECO:0000313" key="14">
    <source>
        <dbReference type="EMBL" id="KAF6039926.1"/>
    </source>
</evidence>
<dbReference type="Gene3D" id="3.40.50.300">
    <property type="entry name" value="P-loop containing nucleotide triphosphate hydrolases"/>
    <property type="match status" value="1"/>
</dbReference>
<dbReference type="PRINTS" id="PR00328">
    <property type="entry name" value="SAR1GTPBP"/>
</dbReference>
<feature type="binding site" evidence="11">
    <location>
        <begin position="126"/>
        <end position="129"/>
    </location>
    <ligand>
        <name>GTP</name>
        <dbReference type="ChEBI" id="CHEBI:37565"/>
    </ligand>
</feature>
<evidence type="ECO:0000256" key="8">
    <source>
        <dbReference type="ARBA" id="ARBA00023134"/>
    </source>
</evidence>
<feature type="binding site" evidence="11">
    <location>
        <begin position="24"/>
        <end position="31"/>
    </location>
    <ligand>
        <name>GTP</name>
        <dbReference type="ChEBI" id="CHEBI:37565"/>
    </ligand>
</feature>
<dbReference type="NCBIfam" id="TIGR00231">
    <property type="entry name" value="small_GTP"/>
    <property type="match status" value="1"/>
</dbReference>
<dbReference type="Pfam" id="PF00025">
    <property type="entry name" value="Arf"/>
    <property type="match status" value="1"/>
</dbReference>
<keyword evidence="5 11" id="KW-0547">Nucleotide-binding</keyword>
<dbReference type="GO" id="GO:0015031">
    <property type="term" value="P:protein transport"/>
    <property type="evidence" value="ECO:0007669"/>
    <property type="project" value="UniProtKB-KW"/>
</dbReference>
<dbReference type="AlphaFoldDB" id="A0A7J7KP26"/>
<evidence type="ECO:0000256" key="11">
    <source>
        <dbReference type="PIRSR" id="PIRSR606689-1"/>
    </source>
</evidence>
<comment type="similarity">
    <text evidence="2 13">Belongs to the small GTPase superfamily. Arf family.</text>
</comment>
<dbReference type="OrthoDB" id="2011769at2759"/>
<dbReference type="InterPro" id="IPR027417">
    <property type="entry name" value="P-loop_NTPase"/>
</dbReference>
<dbReference type="EMBL" id="VXIV02000200">
    <property type="protein sequence ID" value="KAF6039926.1"/>
    <property type="molecule type" value="Genomic_DNA"/>
</dbReference>
<comment type="subcellular location">
    <subcellularLocation>
        <location evidence="1">Golgi apparatus</location>
    </subcellularLocation>
</comment>
<keyword evidence="15" id="KW-1185">Reference proteome</keyword>
<evidence type="ECO:0000256" key="9">
    <source>
        <dbReference type="ARBA" id="ARBA00023288"/>
    </source>
</evidence>
<dbReference type="PROSITE" id="PS51417">
    <property type="entry name" value="ARF"/>
    <property type="match status" value="1"/>
</dbReference>
<keyword evidence="6" id="KW-0653">Protein transport</keyword>
<evidence type="ECO:0000256" key="7">
    <source>
        <dbReference type="ARBA" id="ARBA00023034"/>
    </source>
</evidence>
<dbReference type="InterPro" id="IPR044612">
    <property type="entry name" value="ARL2/3"/>
</dbReference>
<keyword evidence="8 11" id="KW-0342">GTP-binding</keyword>
<dbReference type="SMART" id="SM00175">
    <property type="entry name" value="RAB"/>
    <property type="match status" value="1"/>
</dbReference>
<evidence type="ECO:0000256" key="6">
    <source>
        <dbReference type="ARBA" id="ARBA00022927"/>
    </source>
</evidence>
<feature type="binding site" evidence="11">
    <location>
        <position position="70"/>
    </location>
    <ligand>
        <name>GTP</name>
        <dbReference type="ChEBI" id="CHEBI:37565"/>
    </ligand>
</feature>
<keyword evidence="4" id="KW-0519">Myristate</keyword>
<dbReference type="SMART" id="SM00178">
    <property type="entry name" value="SAR"/>
    <property type="match status" value="1"/>
</dbReference>
<evidence type="ECO:0000256" key="13">
    <source>
        <dbReference type="RuleBase" id="RU003925"/>
    </source>
</evidence>
<dbReference type="GO" id="GO:0003924">
    <property type="term" value="F:GTPase activity"/>
    <property type="evidence" value="ECO:0007669"/>
    <property type="project" value="InterPro"/>
</dbReference>
<dbReference type="GO" id="GO:0005794">
    <property type="term" value="C:Golgi apparatus"/>
    <property type="evidence" value="ECO:0007669"/>
    <property type="project" value="UniProtKB-SubCell"/>
</dbReference>
<evidence type="ECO:0000256" key="5">
    <source>
        <dbReference type="ARBA" id="ARBA00022741"/>
    </source>
</evidence>
<organism evidence="14 15">
    <name type="scientific">Bugula neritina</name>
    <name type="common">Brown bryozoan</name>
    <name type="synonym">Sertularia neritina</name>
    <dbReference type="NCBI Taxonomy" id="10212"/>
    <lineage>
        <taxon>Eukaryota</taxon>
        <taxon>Metazoa</taxon>
        <taxon>Spiralia</taxon>
        <taxon>Lophotrochozoa</taxon>
        <taxon>Bryozoa</taxon>
        <taxon>Gymnolaemata</taxon>
        <taxon>Cheilostomatida</taxon>
        <taxon>Flustrina</taxon>
        <taxon>Buguloidea</taxon>
        <taxon>Bugulidae</taxon>
        <taxon>Bugula</taxon>
    </lineage>
</organism>
<dbReference type="GO" id="GO:0005525">
    <property type="term" value="F:GTP binding"/>
    <property type="evidence" value="ECO:0007669"/>
    <property type="project" value="UniProtKB-KW"/>
</dbReference>
<feature type="binding site" evidence="12">
    <location>
        <position position="31"/>
    </location>
    <ligand>
        <name>Mg(2+)</name>
        <dbReference type="ChEBI" id="CHEBI:18420"/>
    </ligand>
</feature>
<proteinExistence type="inferred from homology"/>
<reference evidence="14" key="1">
    <citation type="submission" date="2020-06" db="EMBL/GenBank/DDBJ databases">
        <title>Draft genome of Bugula neritina, a colonial animal packing powerful symbionts and potential medicines.</title>
        <authorList>
            <person name="Rayko M."/>
        </authorList>
    </citation>
    <scope>NUCLEOTIDE SEQUENCE [LARGE SCALE GENOMIC DNA]</scope>
    <source>
        <strain evidence="14">Kwan_BN1</strain>
    </source>
</reference>
<evidence type="ECO:0000256" key="2">
    <source>
        <dbReference type="ARBA" id="ARBA00010290"/>
    </source>
</evidence>
<dbReference type="FunFam" id="3.40.50.300:FF:000281">
    <property type="entry name" value="ADP-ribosylation factor-like protein 3"/>
    <property type="match status" value="1"/>
</dbReference>
<feature type="binding site" evidence="12">
    <location>
        <position position="48"/>
    </location>
    <ligand>
        <name>Mg(2+)</name>
        <dbReference type="ChEBI" id="CHEBI:18420"/>
    </ligand>
</feature>
<dbReference type="CDD" id="cd04155">
    <property type="entry name" value="Arl3"/>
    <property type="match status" value="1"/>
</dbReference>
<evidence type="ECO:0000256" key="4">
    <source>
        <dbReference type="ARBA" id="ARBA00022707"/>
    </source>
</evidence>
<evidence type="ECO:0000256" key="1">
    <source>
        <dbReference type="ARBA" id="ARBA00004555"/>
    </source>
</evidence>
<evidence type="ECO:0000256" key="3">
    <source>
        <dbReference type="ARBA" id="ARBA00022448"/>
    </source>
</evidence>
<accession>A0A7J7KP26</accession>
<keyword evidence="12" id="KW-0460">Magnesium</keyword>
<keyword evidence="9" id="KW-0449">Lipoprotein</keyword>
<evidence type="ECO:0000256" key="10">
    <source>
        <dbReference type="ARBA" id="ARBA00040616"/>
    </source>
</evidence>
<dbReference type="PANTHER" id="PTHR45697">
    <property type="entry name" value="ADP-RIBOSYLATION FACTOR-LIKE PROTEIN 2-RELATED"/>
    <property type="match status" value="1"/>
</dbReference>
<dbReference type="SMART" id="SM00177">
    <property type="entry name" value="ARF"/>
    <property type="match status" value="1"/>
</dbReference>